<dbReference type="GO" id="GO:0020037">
    <property type="term" value="F:heme binding"/>
    <property type="evidence" value="ECO:0007669"/>
    <property type="project" value="InterPro"/>
</dbReference>
<evidence type="ECO:0000256" key="5">
    <source>
        <dbReference type="ARBA" id="ARBA00022448"/>
    </source>
</evidence>
<evidence type="ECO:0000256" key="16">
    <source>
        <dbReference type="RuleBase" id="RU000461"/>
    </source>
</evidence>
<evidence type="ECO:0000256" key="11">
    <source>
        <dbReference type="ARBA" id="ARBA00022857"/>
    </source>
</evidence>
<keyword evidence="12 16" id="KW-0560">Oxidoreductase</keyword>
<dbReference type="PRINTS" id="PR00463">
    <property type="entry name" value="EP450I"/>
</dbReference>
<dbReference type="InterPro" id="IPR036396">
    <property type="entry name" value="Cyt_P450_sf"/>
</dbReference>
<evidence type="ECO:0000256" key="3">
    <source>
        <dbReference type="ARBA" id="ARBA00010018"/>
    </source>
</evidence>
<dbReference type="EMBL" id="PDES01000016">
    <property type="protein sequence ID" value="RRQ80772.1"/>
    <property type="molecule type" value="Genomic_DNA"/>
</dbReference>
<evidence type="ECO:0000256" key="10">
    <source>
        <dbReference type="ARBA" id="ARBA00022827"/>
    </source>
</evidence>
<keyword evidence="11" id="KW-0521">NADP</keyword>
<comment type="cofactor">
    <cofactor evidence="1">
        <name>FMN</name>
        <dbReference type="ChEBI" id="CHEBI:58210"/>
    </cofactor>
</comment>
<proteinExistence type="inferred from homology"/>
<evidence type="ECO:0000256" key="14">
    <source>
        <dbReference type="ARBA" id="ARBA00023033"/>
    </source>
</evidence>
<dbReference type="PRINTS" id="PR00385">
    <property type="entry name" value="P450"/>
</dbReference>
<dbReference type="Pfam" id="PF00067">
    <property type="entry name" value="p450"/>
    <property type="match status" value="1"/>
</dbReference>
<keyword evidence="6 15" id="KW-0349">Heme</keyword>
<evidence type="ECO:0000313" key="18">
    <source>
        <dbReference type="EMBL" id="RRQ80772.1"/>
    </source>
</evidence>
<reference evidence="18 19" key="1">
    <citation type="submission" date="2017-10" db="EMBL/GenBank/DDBJ databases">
        <title>Draft genome of actinobacteria isolated from guarana (Paullinia cupana (Mart.) Ducke.</title>
        <authorList>
            <person name="Siqueira K.A."/>
            <person name="Liotti R.G."/>
            <person name="Mendes T.A."/>
            <person name="Soares M.A."/>
        </authorList>
    </citation>
    <scope>NUCLEOTIDE SEQUENCE [LARGE SCALE GENOMIC DNA]</scope>
    <source>
        <strain evidence="18 19">199</strain>
    </source>
</reference>
<comment type="similarity">
    <text evidence="3">In the N-terminal section; belongs to the cytochrome P450 family.</text>
</comment>
<sequence>MAQTTESARTTAATGDSRLPKGFRSAELGWPELNRVPHPPRRLPLLGDVVGVDRRKPVQDSMRLARELGPVFRRRIFNKEIVLVWGAGPAADLADESRFAKHVGLGVANLRPIAGDGLFTAYNHEPNWQLAHDVLVPGFSRDAMEGYHGMMLAVAGRLTDRWDRELAAGRPVDVPGDMTKLTLETIARTGFGHDFGSFERDRPHPFVSAMIGTLTYAQRLNAVPGPLAPLLLRGAARRNAADMAYLNRTVDALVEERRGSGGGDGDLLDRMLATEHPSTGEKLSAQNVRRQVITFLVAGHETTSGALSFALYYLARHPDIAARARAEVDRVWGGTGRPGYEQVAKLRYVRRVLDESLRLWPTAPAFAREARGDTVLAGEHPMLRGAWALVLTPMLHRDPAVWGENAEDFDPDRFTPQAVRTRAPHSFKPFGTGLRACIGRQFALHEATLVLALLLRRYHFHADPAYQLKVTERLTLLPEDFRLRLSRRPLPGRSAEPDPAAEREDGGTPGGGCPAHANEDAESGG</sequence>
<evidence type="ECO:0000256" key="12">
    <source>
        <dbReference type="ARBA" id="ARBA00023002"/>
    </source>
</evidence>
<dbReference type="CDD" id="cd11068">
    <property type="entry name" value="CYP120A1"/>
    <property type="match status" value="1"/>
</dbReference>
<keyword evidence="7" id="KW-0285">Flavoprotein</keyword>
<evidence type="ECO:0000256" key="7">
    <source>
        <dbReference type="ARBA" id="ARBA00022630"/>
    </source>
</evidence>
<comment type="similarity">
    <text evidence="4 16">Belongs to the cytochrome P450 family.</text>
</comment>
<dbReference type="GO" id="GO:0016705">
    <property type="term" value="F:oxidoreductase activity, acting on paired donors, with incorporation or reduction of molecular oxygen"/>
    <property type="evidence" value="ECO:0007669"/>
    <property type="project" value="InterPro"/>
</dbReference>
<dbReference type="Gene3D" id="1.10.630.10">
    <property type="entry name" value="Cytochrome P450"/>
    <property type="match status" value="1"/>
</dbReference>
<dbReference type="InterPro" id="IPR001128">
    <property type="entry name" value="Cyt_P450"/>
</dbReference>
<comment type="cofactor">
    <cofactor evidence="2">
        <name>FAD</name>
        <dbReference type="ChEBI" id="CHEBI:57692"/>
    </cofactor>
</comment>
<dbReference type="AlphaFoldDB" id="A0A3R8QC02"/>
<evidence type="ECO:0000256" key="17">
    <source>
        <dbReference type="SAM" id="MobiDB-lite"/>
    </source>
</evidence>
<keyword evidence="14 16" id="KW-0503">Monooxygenase</keyword>
<evidence type="ECO:0000256" key="1">
    <source>
        <dbReference type="ARBA" id="ARBA00001917"/>
    </source>
</evidence>
<keyword evidence="13 15" id="KW-0408">Iron</keyword>
<keyword evidence="10" id="KW-0274">FAD</keyword>
<evidence type="ECO:0000256" key="2">
    <source>
        <dbReference type="ARBA" id="ARBA00001974"/>
    </source>
</evidence>
<dbReference type="GO" id="GO:0005506">
    <property type="term" value="F:iron ion binding"/>
    <property type="evidence" value="ECO:0007669"/>
    <property type="project" value="InterPro"/>
</dbReference>
<dbReference type="PANTHER" id="PTHR24291:SF50">
    <property type="entry name" value="BIFUNCTIONAL ALBAFLAVENONE MONOOXYGENASE_TERPENE SYNTHASE"/>
    <property type="match status" value="1"/>
</dbReference>
<dbReference type="PROSITE" id="PS00086">
    <property type="entry name" value="CYTOCHROME_P450"/>
    <property type="match status" value="1"/>
</dbReference>
<feature type="region of interest" description="Disordered" evidence="17">
    <location>
        <begin position="1"/>
        <end position="23"/>
    </location>
</feature>
<feature type="compositionally biased region" description="Polar residues" evidence="17">
    <location>
        <begin position="1"/>
        <end position="14"/>
    </location>
</feature>
<evidence type="ECO:0000256" key="15">
    <source>
        <dbReference type="PIRSR" id="PIRSR602401-1"/>
    </source>
</evidence>
<dbReference type="InterPro" id="IPR002401">
    <property type="entry name" value="Cyt_P450_E_grp-I"/>
</dbReference>
<protein>
    <submittedName>
        <fullName evidence="18">Cytochrome P450</fullName>
    </submittedName>
</protein>
<accession>A0A3R8QC02</accession>
<feature type="region of interest" description="Disordered" evidence="17">
    <location>
        <begin position="487"/>
        <end position="525"/>
    </location>
</feature>
<dbReference type="FunFam" id="1.10.630.10:FF:000040">
    <property type="entry name" value="Bifunctional cytochrome P450/NADPH--P450 reductase"/>
    <property type="match status" value="1"/>
</dbReference>
<keyword evidence="9 15" id="KW-0479">Metal-binding</keyword>
<dbReference type="PANTHER" id="PTHR24291">
    <property type="entry name" value="CYTOCHROME P450 FAMILY 4"/>
    <property type="match status" value="1"/>
</dbReference>
<dbReference type="RefSeq" id="WP_125214892.1">
    <property type="nucleotide sequence ID" value="NZ_PDES01000016.1"/>
</dbReference>
<evidence type="ECO:0000313" key="19">
    <source>
        <dbReference type="Proteomes" id="UP000276379"/>
    </source>
</evidence>
<organism evidence="18 19">
    <name type="scientific">Streptomyces griseofuscus</name>
    <dbReference type="NCBI Taxonomy" id="146922"/>
    <lineage>
        <taxon>Bacteria</taxon>
        <taxon>Bacillati</taxon>
        <taxon>Actinomycetota</taxon>
        <taxon>Actinomycetes</taxon>
        <taxon>Kitasatosporales</taxon>
        <taxon>Streptomycetaceae</taxon>
        <taxon>Streptomyces</taxon>
    </lineage>
</organism>
<feature type="binding site" description="axial binding residue" evidence="15">
    <location>
        <position position="437"/>
    </location>
    <ligand>
        <name>heme</name>
        <dbReference type="ChEBI" id="CHEBI:30413"/>
    </ligand>
    <ligandPart>
        <name>Fe</name>
        <dbReference type="ChEBI" id="CHEBI:18248"/>
    </ligandPart>
</feature>
<dbReference type="InterPro" id="IPR017972">
    <property type="entry name" value="Cyt_P450_CS"/>
</dbReference>
<dbReference type="GO" id="GO:0004497">
    <property type="term" value="F:monooxygenase activity"/>
    <property type="evidence" value="ECO:0007669"/>
    <property type="project" value="UniProtKB-KW"/>
</dbReference>
<keyword evidence="5" id="KW-0813">Transport</keyword>
<evidence type="ECO:0000256" key="4">
    <source>
        <dbReference type="ARBA" id="ARBA00010617"/>
    </source>
</evidence>
<evidence type="ECO:0000256" key="8">
    <source>
        <dbReference type="ARBA" id="ARBA00022643"/>
    </source>
</evidence>
<gene>
    <name evidence="18" type="ORF">CQW44_32630</name>
</gene>
<evidence type="ECO:0000256" key="6">
    <source>
        <dbReference type="ARBA" id="ARBA00022617"/>
    </source>
</evidence>
<dbReference type="SUPFAM" id="SSF48264">
    <property type="entry name" value="Cytochrome P450"/>
    <property type="match status" value="1"/>
</dbReference>
<name>A0A3R8QC02_9ACTN</name>
<evidence type="ECO:0000256" key="9">
    <source>
        <dbReference type="ARBA" id="ARBA00022723"/>
    </source>
</evidence>
<dbReference type="Proteomes" id="UP000276379">
    <property type="component" value="Unassembled WGS sequence"/>
</dbReference>
<evidence type="ECO:0000256" key="13">
    <source>
        <dbReference type="ARBA" id="ARBA00023004"/>
    </source>
</evidence>
<comment type="cofactor">
    <cofactor evidence="15">
        <name>heme</name>
        <dbReference type="ChEBI" id="CHEBI:30413"/>
    </cofactor>
</comment>
<keyword evidence="8" id="KW-0288">FMN</keyword>
<keyword evidence="19" id="KW-1185">Reference proteome</keyword>
<dbReference type="InterPro" id="IPR050196">
    <property type="entry name" value="Cytochrome_P450_Monoox"/>
</dbReference>
<comment type="caution">
    <text evidence="18">The sequence shown here is derived from an EMBL/GenBank/DDBJ whole genome shotgun (WGS) entry which is preliminary data.</text>
</comment>